<dbReference type="PANTHER" id="PTHR24346:SF45">
    <property type="entry name" value="PROTEIN KINASE DOMAIN-CONTAINING PROTEIN"/>
    <property type="match status" value="1"/>
</dbReference>
<dbReference type="CTD" id="36380267"/>
<feature type="compositionally biased region" description="Polar residues" evidence="21">
    <location>
        <begin position="572"/>
        <end position="602"/>
    </location>
</feature>
<keyword evidence="7" id="KW-0597">Phosphoprotein</keyword>
<keyword evidence="14" id="KW-0539">Nucleus</keyword>
<evidence type="ECO:0000256" key="17">
    <source>
        <dbReference type="ARBA" id="ARBA00054738"/>
    </source>
</evidence>
<evidence type="ECO:0000256" key="15">
    <source>
        <dbReference type="ARBA" id="ARBA00047899"/>
    </source>
</evidence>
<evidence type="ECO:0000256" key="18">
    <source>
        <dbReference type="ARBA" id="ARBA00074971"/>
    </source>
</evidence>
<name>A0A090LDR1_STRRB</name>
<dbReference type="PROSITE" id="PS00107">
    <property type="entry name" value="PROTEIN_KINASE_ATP"/>
    <property type="match status" value="1"/>
</dbReference>
<evidence type="ECO:0000256" key="7">
    <source>
        <dbReference type="ARBA" id="ARBA00022553"/>
    </source>
</evidence>
<evidence type="ECO:0000256" key="21">
    <source>
        <dbReference type="SAM" id="MobiDB-lite"/>
    </source>
</evidence>
<dbReference type="FunFam" id="3.30.200.20:FF:000003">
    <property type="entry name" value="Non-specific serine/threonine protein kinase"/>
    <property type="match status" value="1"/>
</dbReference>
<dbReference type="GO" id="GO:0005737">
    <property type="term" value="C:cytoplasm"/>
    <property type="evidence" value="ECO:0007669"/>
    <property type="project" value="TreeGrafter"/>
</dbReference>
<evidence type="ECO:0000313" key="25">
    <source>
        <dbReference type="WBParaSite" id="SRAE_2000256400.1"/>
    </source>
</evidence>
<feature type="compositionally biased region" description="Low complexity" evidence="21">
    <location>
        <begin position="855"/>
        <end position="878"/>
    </location>
</feature>
<dbReference type="EC" id="2.7.11.1" evidence="4"/>
<evidence type="ECO:0000256" key="4">
    <source>
        <dbReference type="ARBA" id="ARBA00012513"/>
    </source>
</evidence>
<dbReference type="InterPro" id="IPR008271">
    <property type="entry name" value="Ser/Thr_kinase_AS"/>
</dbReference>
<evidence type="ECO:0000256" key="13">
    <source>
        <dbReference type="ARBA" id="ARBA00022842"/>
    </source>
</evidence>
<evidence type="ECO:0000256" key="5">
    <source>
        <dbReference type="ARBA" id="ARBA00022481"/>
    </source>
</evidence>
<comment type="catalytic activity">
    <reaction evidence="15">
        <text>L-threonyl-[protein] + ATP = O-phospho-L-threonyl-[protein] + ADP + H(+)</text>
        <dbReference type="Rhea" id="RHEA:46608"/>
        <dbReference type="Rhea" id="RHEA-COMP:11060"/>
        <dbReference type="Rhea" id="RHEA-COMP:11605"/>
        <dbReference type="ChEBI" id="CHEBI:15378"/>
        <dbReference type="ChEBI" id="CHEBI:30013"/>
        <dbReference type="ChEBI" id="CHEBI:30616"/>
        <dbReference type="ChEBI" id="CHEBI:61977"/>
        <dbReference type="ChEBI" id="CHEBI:456216"/>
        <dbReference type="EC" id="2.7.11.1"/>
    </reaction>
</comment>
<dbReference type="InterPro" id="IPR000719">
    <property type="entry name" value="Prot_kinase_dom"/>
</dbReference>
<dbReference type="WormBase" id="SRAE_2000256400">
    <property type="protein sequence ID" value="SRP10726"/>
    <property type="gene ID" value="WBGene00262774"/>
</dbReference>
<keyword evidence="5" id="KW-0488">Methylation</keyword>
<dbReference type="GeneID" id="36380267"/>
<evidence type="ECO:0000256" key="19">
    <source>
        <dbReference type="ARBA" id="ARBA00077142"/>
    </source>
</evidence>
<organism evidence="23">
    <name type="scientific">Strongyloides ratti</name>
    <name type="common">Parasitic roundworm</name>
    <dbReference type="NCBI Taxonomy" id="34506"/>
    <lineage>
        <taxon>Eukaryota</taxon>
        <taxon>Metazoa</taxon>
        <taxon>Ecdysozoa</taxon>
        <taxon>Nematoda</taxon>
        <taxon>Chromadorea</taxon>
        <taxon>Rhabditida</taxon>
        <taxon>Tylenchina</taxon>
        <taxon>Panagrolaimomorpha</taxon>
        <taxon>Strongyloidoidea</taxon>
        <taxon>Strongyloididae</taxon>
        <taxon>Strongyloides</taxon>
    </lineage>
</organism>
<dbReference type="RefSeq" id="XP_024507102.1">
    <property type="nucleotide sequence ID" value="XM_024653646.1"/>
</dbReference>
<dbReference type="SUPFAM" id="SSF56112">
    <property type="entry name" value="Protein kinase-like (PK-like)"/>
    <property type="match status" value="1"/>
</dbReference>
<comment type="function">
    <text evidence="17">May play a role in hematopoietic cell proliferation or differentiation. Potential mediator of neuronal apoptosis.</text>
</comment>
<dbReference type="Proteomes" id="UP000035682">
    <property type="component" value="Unplaced"/>
</dbReference>
<evidence type="ECO:0000256" key="20">
    <source>
        <dbReference type="PROSITE-ProRule" id="PRU10141"/>
    </source>
</evidence>
<evidence type="ECO:0000256" key="9">
    <source>
        <dbReference type="ARBA" id="ARBA00022723"/>
    </source>
</evidence>
<evidence type="ECO:0000256" key="8">
    <source>
        <dbReference type="ARBA" id="ARBA00022679"/>
    </source>
</evidence>
<dbReference type="GO" id="GO:0004674">
    <property type="term" value="F:protein serine/threonine kinase activity"/>
    <property type="evidence" value="ECO:0007669"/>
    <property type="project" value="UniProtKB-KW"/>
</dbReference>
<feature type="binding site" evidence="20">
    <location>
        <position position="53"/>
    </location>
    <ligand>
        <name>ATP</name>
        <dbReference type="ChEBI" id="CHEBI:30616"/>
    </ligand>
</feature>
<feature type="domain" description="Protein kinase" evidence="22">
    <location>
        <begin position="24"/>
        <end position="277"/>
    </location>
</feature>
<dbReference type="GO" id="GO:0005634">
    <property type="term" value="C:nucleus"/>
    <property type="evidence" value="ECO:0007669"/>
    <property type="project" value="UniProtKB-SubCell"/>
</dbReference>
<sequence length="1005" mass="112246">MTSTGKVKRKSSLSIHDARIAGLYDLEHTIGKGHFAVVRLAKHVFTGERVAIKVIDKTKLDHISTNHIMQEVRCMKLVQHPNIVRLYEVIDTQTKLFLILELGDYDMFDYIMKNCEKGCDERQAQHYFSQIIKAIDYCHALRVVHRDLKPENVVFFEKLGMAKLTDFGFSNLYTPGETLKTSCGSLAYSAPEILLGDSYEATAVDVWSAGVLLYMLLCGRLPFQEATDGETLTKILDCKYSIPETVSKEAKSLISRMLVKDPRNRATMAEIVQHPWVIKGDKGLTEALPLIVREHLPDSAHNTIIDQMVIGGIGTESEILNALESDEYSYVTATYYLLAERVLSSIRQEQAARLLTNIPSTSDTEERDTDFECSKDTTNISISGRSRSNSFRGFPNRRQCSILKEESEEELSTYLRSPSRQSSRIFNKIPRSESRFGSLQAHSATDEITFNSSLSSPSIKSPPPILSLFLFNTEDILTPINENEISGEVVDGSKNVTHSLQMPSNPSSVISYTSSVLTSHESDDSDYCQKSSPTSMCSFKSLELPPTIRRLRGKKSNKLSRTASEPSDKSKNNITRQLSSCVPSSNKSFKTSLVRRNSSPSVSMLGLTSIASSRDRVSPQVIQGLLEVTRISSRMGRAASPDSRISSRSPSPTSTSGRQSPNQLGSFVSRIKSNMLPSGGMRKLSSSPHLLGICEESEDLSDITPTNNSKSNTTYNYTQPRSTRSSSMVVNTIPELILTKRKTSEGKLDRKYSDLYASSAVAYNNTRSVRHRQSIVSPDFMKRYETHQKIVCKTRRSMSCSSSETSEDDSQERRLSLINQKYCQKKDDHFSDDDDLSTFKGSLQNNTFASEQVPKNSNDSSKSNDANNSPTSNNSNNTSKHEACTIAENTSDNIEQKKNSSTTIFFRSEIAEKVLYDLENDQENRNILKVLRKTESLNNVYKNNTDNQDEYSSLQSIVSSSFESLHSQDSGYALGRESPTSEFSPKPNDITNNIIESRDFIISTS</sequence>
<evidence type="ECO:0000313" key="23">
    <source>
        <dbReference type="EMBL" id="CEF67902.1"/>
    </source>
</evidence>
<dbReference type="eggNOG" id="KOG4717">
    <property type="taxonomic scope" value="Eukaryota"/>
</dbReference>
<dbReference type="InterPro" id="IPR017441">
    <property type="entry name" value="Protein_kinase_ATP_BS"/>
</dbReference>
<feature type="compositionally biased region" description="Polar residues" evidence="21">
    <location>
        <begin position="845"/>
        <end position="854"/>
    </location>
</feature>
<accession>A0A090LDR1</accession>
<dbReference type="AlphaFoldDB" id="A0A090LDR1"/>
<dbReference type="WBParaSite" id="SRAE_2000256400.1">
    <property type="protein sequence ID" value="SRAE_2000256400.1"/>
    <property type="gene ID" value="WBGene00262774"/>
</dbReference>
<dbReference type="Gene3D" id="1.10.510.10">
    <property type="entry name" value="Transferase(Phosphotransferase) domain 1"/>
    <property type="match status" value="1"/>
</dbReference>
<evidence type="ECO:0000256" key="2">
    <source>
        <dbReference type="ARBA" id="ARBA00004123"/>
    </source>
</evidence>
<feature type="region of interest" description="Disordered" evidence="21">
    <location>
        <begin position="633"/>
        <end position="664"/>
    </location>
</feature>
<reference evidence="25" key="2">
    <citation type="submission" date="2020-12" db="UniProtKB">
        <authorList>
            <consortium name="WormBaseParasite"/>
        </authorList>
    </citation>
    <scope>IDENTIFICATION</scope>
</reference>
<keyword evidence="9" id="KW-0479">Metal-binding</keyword>
<feature type="region of interest" description="Disordered" evidence="21">
    <location>
        <begin position="552"/>
        <end position="603"/>
    </location>
</feature>
<dbReference type="OMA" id="FDKGAEQ"/>
<dbReference type="PROSITE" id="PS00108">
    <property type="entry name" value="PROTEIN_KINASE_ST"/>
    <property type="match status" value="1"/>
</dbReference>
<evidence type="ECO:0000313" key="24">
    <source>
        <dbReference type="Proteomes" id="UP000035682"/>
    </source>
</evidence>
<feature type="compositionally biased region" description="Low complexity" evidence="21">
    <location>
        <begin position="706"/>
        <end position="718"/>
    </location>
</feature>
<dbReference type="CDD" id="cd14339">
    <property type="entry name" value="UBA_SNRK"/>
    <property type="match status" value="1"/>
</dbReference>
<dbReference type="EMBL" id="LN609529">
    <property type="protein sequence ID" value="CEF67902.1"/>
    <property type="molecule type" value="Genomic_DNA"/>
</dbReference>
<evidence type="ECO:0000256" key="3">
    <source>
        <dbReference type="ARBA" id="ARBA00006692"/>
    </source>
</evidence>
<keyword evidence="11 23" id="KW-0418">Kinase</keyword>
<proteinExistence type="inferred from homology"/>
<keyword evidence="12 20" id="KW-0067">ATP-binding</keyword>
<keyword evidence="24" id="KW-1185">Reference proteome</keyword>
<evidence type="ECO:0000256" key="14">
    <source>
        <dbReference type="ARBA" id="ARBA00023242"/>
    </source>
</evidence>
<dbReference type="Pfam" id="PF00069">
    <property type="entry name" value="Pkinase"/>
    <property type="match status" value="1"/>
</dbReference>
<dbReference type="OrthoDB" id="193931at2759"/>
<dbReference type="GO" id="GO:0046872">
    <property type="term" value="F:metal ion binding"/>
    <property type="evidence" value="ECO:0007669"/>
    <property type="project" value="UniProtKB-KW"/>
</dbReference>
<evidence type="ECO:0000256" key="12">
    <source>
        <dbReference type="ARBA" id="ARBA00022840"/>
    </source>
</evidence>
<dbReference type="PROSITE" id="PS50011">
    <property type="entry name" value="PROTEIN_KINASE_DOM"/>
    <property type="match status" value="1"/>
</dbReference>
<evidence type="ECO:0000256" key="1">
    <source>
        <dbReference type="ARBA" id="ARBA00001946"/>
    </source>
</evidence>
<keyword evidence="13" id="KW-0460">Magnesium</keyword>
<evidence type="ECO:0000313" key="26">
    <source>
        <dbReference type="WormBase" id="SRAE_2000256400"/>
    </source>
</evidence>
<reference evidence="23 24" key="1">
    <citation type="submission" date="2014-09" db="EMBL/GenBank/DDBJ databases">
        <authorList>
            <person name="Martin A.A."/>
        </authorList>
    </citation>
    <scope>NUCLEOTIDE SEQUENCE</scope>
    <source>
        <strain evidence="24">ED321</strain>
        <strain evidence="23">ED321 Heterogonic</strain>
    </source>
</reference>
<protein>
    <recommendedName>
        <fullName evidence="18">SNF-related serine/threonine-protein kinase</fullName>
        <ecNumber evidence="4">2.7.11.1</ecNumber>
    </recommendedName>
    <alternativeName>
        <fullName evidence="19">SNF1-related kinase</fullName>
    </alternativeName>
</protein>
<gene>
    <name evidence="23 25 26" type="ORF">SRAE_2000256400</name>
</gene>
<feature type="region of interest" description="Disordered" evidence="21">
    <location>
        <begin position="845"/>
        <end position="880"/>
    </location>
</feature>
<evidence type="ECO:0000259" key="22">
    <source>
        <dbReference type="PROSITE" id="PS50011"/>
    </source>
</evidence>
<comment type="subcellular location">
    <subcellularLocation>
        <location evidence="2">Nucleus</location>
    </subcellularLocation>
</comment>
<comment type="catalytic activity">
    <reaction evidence="16">
        <text>L-seryl-[protein] + ATP = O-phospho-L-seryl-[protein] + ADP + H(+)</text>
        <dbReference type="Rhea" id="RHEA:17989"/>
        <dbReference type="Rhea" id="RHEA-COMP:9863"/>
        <dbReference type="Rhea" id="RHEA-COMP:11604"/>
        <dbReference type="ChEBI" id="CHEBI:15378"/>
        <dbReference type="ChEBI" id="CHEBI:29999"/>
        <dbReference type="ChEBI" id="CHEBI:30616"/>
        <dbReference type="ChEBI" id="CHEBI:83421"/>
        <dbReference type="ChEBI" id="CHEBI:456216"/>
        <dbReference type="EC" id="2.7.11.1"/>
    </reaction>
</comment>
<feature type="region of interest" description="Disordered" evidence="21">
    <location>
        <begin position="697"/>
        <end position="727"/>
    </location>
</feature>
<dbReference type="InterPro" id="IPR011009">
    <property type="entry name" value="Kinase-like_dom_sf"/>
</dbReference>
<keyword evidence="8" id="KW-0808">Transferase</keyword>
<evidence type="ECO:0000256" key="16">
    <source>
        <dbReference type="ARBA" id="ARBA00048679"/>
    </source>
</evidence>
<comment type="similarity">
    <text evidence="3">Belongs to the protein kinase superfamily. CAMK Ser/Thr protein kinase family.</text>
</comment>
<keyword evidence="6" id="KW-0723">Serine/threonine-protein kinase</keyword>
<dbReference type="SMART" id="SM00220">
    <property type="entry name" value="S_TKc"/>
    <property type="match status" value="1"/>
</dbReference>
<dbReference type="GO" id="GO:0005524">
    <property type="term" value="F:ATP binding"/>
    <property type="evidence" value="ECO:0007669"/>
    <property type="project" value="UniProtKB-UniRule"/>
</dbReference>
<keyword evidence="10 20" id="KW-0547">Nucleotide-binding</keyword>
<dbReference type="FunFam" id="1.10.510.10:FF:000166">
    <property type="entry name" value="SNF-related serine/threonine-protein kinase"/>
    <property type="match status" value="1"/>
</dbReference>
<dbReference type="PANTHER" id="PTHR24346">
    <property type="entry name" value="MAP/MICROTUBULE AFFINITY-REGULATING KINASE"/>
    <property type="match status" value="1"/>
</dbReference>
<dbReference type="GO" id="GO:0035556">
    <property type="term" value="P:intracellular signal transduction"/>
    <property type="evidence" value="ECO:0007669"/>
    <property type="project" value="TreeGrafter"/>
</dbReference>
<feature type="compositionally biased region" description="Polar residues" evidence="21">
    <location>
        <begin position="978"/>
        <end position="989"/>
    </location>
</feature>
<evidence type="ECO:0000256" key="10">
    <source>
        <dbReference type="ARBA" id="ARBA00022741"/>
    </source>
</evidence>
<feature type="compositionally biased region" description="Low complexity" evidence="21">
    <location>
        <begin position="637"/>
        <end position="661"/>
    </location>
</feature>
<comment type="cofactor">
    <cofactor evidence="1">
        <name>Mg(2+)</name>
        <dbReference type="ChEBI" id="CHEBI:18420"/>
    </cofactor>
</comment>
<evidence type="ECO:0000256" key="6">
    <source>
        <dbReference type="ARBA" id="ARBA00022527"/>
    </source>
</evidence>
<feature type="region of interest" description="Disordered" evidence="21">
    <location>
        <begin position="969"/>
        <end position="989"/>
    </location>
</feature>
<evidence type="ECO:0000256" key="11">
    <source>
        <dbReference type="ARBA" id="ARBA00022777"/>
    </source>
</evidence>